<evidence type="ECO:0000256" key="2">
    <source>
        <dbReference type="SAM" id="SignalP"/>
    </source>
</evidence>
<dbReference type="PROSITE" id="PS51257">
    <property type="entry name" value="PROKAR_LIPOPROTEIN"/>
    <property type="match status" value="1"/>
</dbReference>
<protein>
    <submittedName>
        <fullName evidence="3">Uncharacterized protein</fullName>
    </submittedName>
</protein>
<dbReference type="PANTHER" id="PTHR35038">
    <property type="entry name" value="DISSIMILATORY SULFITE REDUCTASE SIRA"/>
    <property type="match status" value="1"/>
</dbReference>
<reference evidence="3 4" key="1">
    <citation type="submission" date="2016-10" db="EMBL/GenBank/DDBJ databases">
        <authorList>
            <person name="de Groot N.N."/>
        </authorList>
    </citation>
    <scope>NUCLEOTIDE SEQUENCE [LARGE SCALE GENOMIC DNA]</scope>
    <source>
        <strain evidence="3 4">DSM 17813</strain>
    </source>
</reference>
<feature type="signal peptide" evidence="2">
    <location>
        <begin position="1"/>
        <end position="21"/>
    </location>
</feature>
<dbReference type="Gene3D" id="3.90.10.10">
    <property type="entry name" value="Cytochrome C3"/>
    <property type="match status" value="1"/>
</dbReference>
<evidence type="ECO:0000256" key="1">
    <source>
        <dbReference type="ARBA" id="ARBA00022729"/>
    </source>
</evidence>
<dbReference type="AlphaFoldDB" id="A0A1G9KFD1"/>
<accession>A0A1G9KFD1</accession>
<dbReference type="GO" id="GO:0016491">
    <property type="term" value="F:oxidoreductase activity"/>
    <property type="evidence" value="ECO:0007669"/>
    <property type="project" value="TreeGrafter"/>
</dbReference>
<dbReference type="InterPro" id="IPR051829">
    <property type="entry name" value="Multiheme_Cytochr_ET"/>
</dbReference>
<dbReference type="STRING" id="392333.SAMN05660860_00747"/>
<gene>
    <name evidence="3" type="ORF">SAMN05660860_00747</name>
</gene>
<dbReference type="Proteomes" id="UP000182146">
    <property type="component" value="Unassembled WGS sequence"/>
</dbReference>
<evidence type="ECO:0000313" key="3">
    <source>
        <dbReference type="EMBL" id="SDL48381.1"/>
    </source>
</evidence>
<dbReference type="EMBL" id="FNGU01000001">
    <property type="protein sequence ID" value="SDL48381.1"/>
    <property type="molecule type" value="Genomic_DNA"/>
</dbReference>
<dbReference type="InterPro" id="IPR036280">
    <property type="entry name" value="Multihaem_cyt_sf"/>
</dbReference>
<name>A0A1G9KFD1_9BACT</name>
<feature type="chain" id="PRO_5010234378" evidence="2">
    <location>
        <begin position="22"/>
        <end position="427"/>
    </location>
</feature>
<organism evidence="3 4">
    <name type="scientific">Geoalkalibacter ferrihydriticus</name>
    <dbReference type="NCBI Taxonomy" id="392333"/>
    <lineage>
        <taxon>Bacteria</taxon>
        <taxon>Pseudomonadati</taxon>
        <taxon>Thermodesulfobacteriota</taxon>
        <taxon>Desulfuromonadia</taxon>
        <taxon>Desulfuromonadales</taxon>
        <taxon>Geoalkalibacteraceae</taxon>
        <taxon>Geoalkalibacter</taxon>
    </lineage>
</organism>
<dbReference type="SUPFAM" id="SSF48695">
    <property type="entry name" value="Multiheme cytochromes"/>
    <property type="match status" value="2"/>
</dbReference>
<dbReference type="PANTHER" id="PTHR35038:SF8">
    <property type="entry name" value="C-TYPE POLYHEME CYTOCHROME OMCC"/>
    <property type="match status" value="1"/>
</dbReference>
<keyword evidence="1 2" id="KW-0732">Signal</keyword>
<dbReference type="OrthoDB" id="9810317at2"/>
<sequence>MHRGVMKSLAALLLAFTMLLAACGGSSNEEAATTRNAHEPGWKFTHDIPTLAAQSRGDLSECQVCHRADLRGGGGVPSCFVCHLDGPPFDLHPLSAFSLPGLPWAHPLNHGRAAKADIASCQGCHGESGGAGSNPRFNISMRDLPGGCESLQCHDNGRVNEETRVNTFVDTISGQLRTEEVAHPVNAAHPGSSAPDEFWWFGQRLEFELPEGLEIPDGFEFPEGFGVFKLGHWDVQNMDGCKLCHGIDGLGGSGPSCLDCHVSSPFDHPDRCVSCHGPLPIVPRGNTVLQYLEQLNRAPGSFRGDFFELVDEGYHLGFNHTRESEYAACGNCHFDDPDFVPPDPFEDPEGFQEFVNDPTRIVNYHHLLVGQPIPQGTVAPYPPFNQPGQPYFCFSCHVITSVDGGFEATPPPKDAQGRTDCAFCHRR</sequence>
<evidence type="ECO:0000313" key="4">
    <source>
        <dbReference type="Proteomes" id="UP000182146"/>
    </source>
</evidence>
<proteinExistence type="predicted"/>